<accession>A0ABU7QC63</accession>
<name>A0ABU7QC63_9ACTN</name>
<dbReference type="RefSeq" id="WP_330815406.1">
    <property type="nucleotide sequence ID" value="NZ_JAZBJO010000045.1"/>
</dbReference>
<proteinExistence type="predicted"/>
<protein>
    <submittedName>
        <fullName evidence="1">Uncharacterized protein</fullName>
    </submittedName>
</protein>
<gene>
    <name evidence="1" type="ORF">V2J94_41345</name>
</gene>
<keyword evidence="2" id="KW-1185">Reference proteome</keyword>
<organism evidence="1 2">
    <name type="scientific">Streptomyces asiaticus subsp. ignotus</name>
    <dbReference type="NCBI Taxonomy" id="3098222"/>
    <lineage>
        <taxon>Bacteria</taxon>
        <taxon>Bacillati</taxon>
        <taxon>Actinomycetota</taxon>
        <taxon>Actinomycetes</taxon>
        <taxon>Kitasatosporales</taxon>
        <taxon>Streptomycetaceae</taxon>
        <taxon>Streptomyces</taxon>
        <taxon>Streptomyces violaceusniger group</taxon>
    </lineage>
</organism>
<dbReference type="EMBL" id="JAZBJO010000045">
    <property type="protein sequence ID" value="MEE4598216.1"/>
    <property type="molecule type" value="Genomic_DNA"/>
</dbReference>
<sequence>MAWPDLRVEIQAGGVWTDVTADTFTRRQQVTITPGRADEAARTDPARCQLGLNNKDGRYSPRNPMSPYYGLIGRNTPLRVSVAGSTPRLVLDGSMSGTVDTPDAAPLDIVGDLDLRAEAEIDWTASGVNQVLIGKWDGLSGQRSYALRILDQRIWLNWSTDGITALTMSAGVPVPTMPDRAAVRVTLDVDNGAGGWTVTFYWARSIAGPWTQIGTPVTGAGVTSIYAGTAPLRVGSPDATNSPPRVPFTGSGYRFEVRSGIDGTLVAAPDFTAQTPGATSFVDTVGHTWTLQGTAEISDRLTRFTGEVSSWPSRWGVAGQDVWVPLEASGITRRLGQGAKALDSTLRRRIPTDPTLLAYWPMEEDRDATQAYSPLEGVAPMVVSKVEFASDDSLAGSSALPKIGPTSTFTARVPAGPSGAWRVECVYKLDDFPTAAQILEVRTTGGTYDRLQIEARPANVRLYGITTSGDSSSTTLLLNIGPGAFFTGAWNRLQMRAETVGGSTTFHCNWITIGAQEKGLSTTVAGVTAGRVTAVSSAPGSGLDQRTLYMGHLSVMSVVTSTTYNFADEGFSGDTAWARMRRLCQEEGVPLVISGAAPDTMTMGPQRPDTLLNLLGQAADTDGGILGEQRDRLALRYRVRSSLYSQPPALELDYQGPGLAPPLDPQDDDAGVRNDITVSRIGGSSARAVLEEGPLSTQAPPDGVGVYDESVSLSLDADDQAEPIAWWRLWLGTQDEIRYPSVHVDLTKAPGLADAAAAVVEGDRITIANPPAWLPPEKIDLIVQGYREVFLPHKWDITFNCTPARPWNVGHTDDPQFGRVATDGTELAAAVDADDTTLSLAVDGALWTTDPADCPLDVRVGGEVMTVTRITGAVADRFDRTATGGWGAADTGETWTLTGGSNSDYSVQGA</sequence>
<reference evidence="1 2" key="1">
    <citation type="submission" date="2023-11" db="EMBL/GenBank/DDBJ databases">
        <title>30 novel species of actinomycetes from the DSMZ collection.</title>
        <authorList>
            <person name="Nouioui I."/>
        </authorList>
    </citation>
    <scope>NUCLEOTIDE SEQUENCE [LARGE SCALE GENOMIC DNA]</scope>
    <source>
        <strain evidence="1 2">DSM 41524</strain>
    </source>
</reference>
<evidence type="ECO:0000313" key="2">
    <source>
        <dbReference type="Proteomes" id="UP001354709"/>
    </source>
</evidence>
<comment type="caution">
    <text evidence="1">The sequence shown here is derived from an EMBL/GenBank/DDBJ whole genome shotgun (WGS) entry which is preliminary data.</text>
</comment>
<dbReference type="Proteomes" id="UP001354709">
    <property type="component" value="Unassembled WGS sequence"/>
</dbReference>
<evidence type="ECO:0000313" key="1">
    <source>
        <dbReference type="EMBL" id="MEE4598216.1"/>
    </source>
</evidence>